<feature type="domain" description="GAG-pre-integrase" evidence="1">
    <location>
        <begin position="34"/>
        <end position="92"/>
    </location>
</feature>
<dbReference type="AlphaFoldDB" id="A0A9Q3IRC3"/>
<comment type="caution">
    <text evidence="2">The sequence shown here is derived from an EMBL/GenBank/DDBJ whole genome shotgun (WGS) entry which is preliminary data.</text>
</comment>
<dbReference type="Proteomes" id="UP000765509">
    <property type="component" value="Unassembled WGS sequence"/>
</dbReference>
<reference evidence="2" key="1">
    <citation type="submission" date="2021-03" db="EMBL/GenBank/DDBJ databases">
        <title>Draft genome sequence of rust myrtle Austropuccinia psidii MF-1, a brazilian biotype.</title>
        <authorList>
            <person name="Quecine M.C."/>
            <person name="Pachon D.M.R."/>
            <person name="Bonatelli M.L."/>
            <person name="Correr F.H."/>
            <person name="Franceschini L.M."/>
            <person name="Leite T.F."/>
            <person name="Margarido G.R.A."/>
            <person name="Almeida C.A."/>
            <person name="Ferrarezi J.A."/>
            <person name="Labate C.A."/>
        </authorList>
    </citation>
    <scope>NUCLEOTIDE SEQUENCE</scope>
    <source>
        <strain evidence="2">MF-1</strain>
    </source>
</reference>
<evidence type="ECO:0000313" key="2">
    <source>
        <dbReference type="EMBL" id="MBW0548621.1"/>
    </source>
</evidence>
<proteinExistence type="predicted"/>
<dbReference type="Pfam" id="PF13976">
    <property type="entry name" value="gag_pre-integrs"/>
    <property type="match status" value="1"/>
</dbReference>
<keyword evidence="3" id="KW-1185">Reference proteome</keyword>
<gene>
    <name evidence="2" type="ORF">O181_088336</name>
</gene>
<name>A0A9Q3IRC3_9BASI</name>
<protein>
    <recommendedName>
        <fullName evidence="1">GAG-pre-integrase domain-containing protein</fullName>
    </recommendedName>
</protein>
<dbReference type="InterPro" id="IPR025724">
    <property type="entry name" value="GAG-pre-integrase_dom"/>
</dbReference>
<dbReference type="OrthoDB" id="7691805at2759"/>
<dbReference type="EMBL" id="AVOT02053854">
    <property type="protein sequence ID" value="MBW0548621.1"/>
    <property type="molecule type" value="Genomic_DNA"/>
</dbReference>
<evidence type="ECO:0000259" key="1">
    <source>
        <dbReference type="Pfam" id="PF13976"/>
    </source>
</evidence>
<accession>A0A9Q3IRC3</accession>
<organism evidence="2 3">
    <name type="scientific">Austropuccinia psidii MF-1</name>
    <dbReference type="NCBI Taxonomy" id="1389203"/>
    <lineage>
        <taxon>Eukaryota</taxon>
        <taxon>Fungi</taxon>
        <taxon>Dikarya</taxon>
        <taxon>Basidiomycota</taxon>
        <taxon>Pucciniomycotina</taxon>
        <taxon>Pucciniomycetes</taxon>
        <taxon>Pucciniales</taxon>
        <taxon>Sphaerophragmiaceae</taxon>
        <taxon>Austropuccinia</taxon>
    </lineage>
</organism>
<sequence length="174" mass="20328">MESFTYVKMILPLLKKHVNDRWFLDNSNIHVDFNEVQLSKLKNELVLLHRRLAHLSMRTVRKMINLDVVKGLKPLKYLSDLERCEPFSIAKSQHLPIIPPSQTIFKAPEDVLAVDLMGPFPQSIDNFNYALIIQNHFSLLVAFIPIKAKSDTAKHIMQWILQFERLKSKKVKRL</sequence>
<evidence type="ECO:0000313" key="3">
    <source>
        <dbReference type="Proteomes" id="UP000765509"/>
    </source>
</evidence>